<dbReference type="MEROPS" id="C50.001"/>
<feature type="domain" description="Peptidase C50" evidence="6">
    <location>
        <begin position="1899"/>
        <end position="1994"/>
    </location>
</feature>
<dbReference type="GO" id="GO:0072686">
    <property type="term" value="C:mitotic spindle"/>
    <property type="evidence" value="ECO:0007669"/>
    <property type="project" value="TreeGrafter"/>
</dbReference>
<feature type="region of interest" description="Disordered" evidence="5">
    <location>
        <begin position="1139"/>
        <end position="1167"/>
    </location>
</feature>
<feature type="compositionally biased region" description="Low complexity" evidence="5">
    <location>
        <begin position="1140"/>
        <end position="1150"/>
    </location>
</feature>
<keyword evidence="3" id="KW-0378">Hydrolase</keyword>
<sequence length="2082" mass="236162">MTDLASRLLLQLKDYATCDDDLAVKIRKTVLEPFQVDVTRLDSMRKPPPTPARFKQMAVQLAPVAMRIVNQNIEALVDLKRAKAANYTVAVNCLVDTSFYALSALRHMNSFTALKPLDIEKTTSNLICKMVELGEHNRALDELVKFRSLLASIAKVELNTTLKTSDKSPFSQRPLVAPQKGVLAEMLNNQLATRQNMAPAAALIKDQWEDDMLNKYADLFQFPVKPSISDRTMVMLILAYQMNAIRCWSEMQNGALAKYLPYFMERTGNFIDWCQHLLEIDSQTAKTQLDTLQRLLYKIANKFPLTEEAAYYSHSIQVVALRALTLSGSVPLKLVLDRMVRIGITYEKSTKQNAKEFAASYNHLQKCCNEFLQRTQPNDVSDLSEMDSYFVLCEYCAYVSRKAKSYKGAFFAYKYMIRPLRATIESKSCSYYYAAYAANAKLALGSVQMDKMVLDDTFADITTTLNESMACLGLISLSTVESQPQDSHLEQALYNLCKSIEGFRLSCKRLFEFISEKTKEGLLLQRKNEPFKTPPRHEELVTPTDFGQWNSIVTHMNDVLQRCSETLLANLSVAKRSASTAKRAATQDDIMASFVDIMVLLARTRFNISDEDSFAQAYEYLSMAEQMCTEKKFIGGYRWLSGSYYNLGTAMIKAELYAQAIYPMRKSSSALEKDVERASSDEGRLQLCKRYEILGICCQKTKHFDDALSAFRLALKRIPASEIKKFVSSAETTAASTVMEQDPLIPKLIDRFLRASVIDPEQESIHFASEYINLSAIDPIQKCFVYECELKVWHALSLKMKLFKYELFIIERLLQMYTADRYPLRRARVLLSRVRIERSKPAADRDECTKSALACAQEASRLLKVQDYAQDTNLLNYRRHYLALSNSWMAICGRELKEPPAGTFRSSLQQWGNLLKKITPIHYYSGDSSKLDIKQVYDEIDDLDQFYDHMRMLADLFGITGDTMYQICALRILLKLNNGLRDVQIDHISESVILSATIGKLYCQLGYTGKAATEFRHAGNAVANKPCNNHAELVYRVNYSYYLACIGDYETRQVLIFKEIFNATKIVWQNTPFVDQRDPLATVKSYTTRCMLLADIYSTLALIQAKTDNLDSAIDSATASLQLLNKCIQIVQKSQEKEQQQQQQQQQQEQTELEDPFNTPPPEQQEARKVVFRESQWKMAEKTSSCLHTLAKLLVHKGSPNEAKYFVKQAPLLAEKVNSSSMLFDAHLAACDFYLRCGDVSKSQDELEIAMRFKDPEGLPLVRLKVAMAHLAVANDYFDIAVETYDEANELLTQLSDKNEIAVLEELIDVNEERKRDKVRFADQVEDSDQFDCVPLRQYLISNTIYKAYAFAEIGQIEDALELLESLEGMELSSSNEIDAIAAMGHLRLRMMRHDFSMRPQQRLLFDETIALPTMKTQQASRGGGGGGGGGGLIKKPAIDADVRAMRDALTLSINHMSDAQKSGWSRQRAITIQNLCKDTSYAMVLSQQMSSNSRMITNDYSLHSAYYMSMANGINMRREMQYCLGIKLNQSFAGHAPSDKEWPMSSEEKQSYYERLARMARNPSWLQGHLKTLQELYHDESEMNDAEFQAKFVDILPANWTVCSLSVDAANGDLYAVQLRAKEPPFAVKLPLDRADRRPGNSSSYDSEQYAGAVAELRDIIQGSDETITDSVNCNQAGQIEAWWNTRKSLDARLKRLLDNIENHWLSGFKGILAGRSREYKEEMVKFQKALNEIIFKTVNGLVAAKRSRVELSLAFCRVVVRLGRHPTTRDLEDVAYFALSCYEAQDIQIDYTQIDFTKLIEHIRLLVIRYHERSVMAGVDSTKNIPNDHIILILDKHLQMFPLESMPVLRSQPSSRLPCLSFLRDRILYTQSQNAKEAYDDFGFSAPSEWTDLTVSKDSAFYVLNPGGDLKDTQREFEPVFRSMSGWDGVIETMPMELQCRDALQSRDVYMYFGHSAGQAFMRGTTVRQLPNCAVSLLMGCSSGIMDAKGEFDLNGYVLNYLLAGSPAVVANLWDVTDRSIDKLTKYMLHAWGMLKKSNETSKSLVQAVTESRNQCKLGYLIGAAPVVYGIPVYLNTNAK</sequence>
<reference evidence="7 8" key="1">
    <citation type="submission" date="2014-09" db="EMBL/GenBank/DDBJ databases">
        <authorList>
            <person name="Ellenberger Sabrina"/>
        </authorList>
    </citation>
    <scope>NUCLEOTIDE SEQUENCE [LARGE SCALE GENOMIC DNA]</scope>
    <source>
        <strain evidence="7 8">CBS 412.66</strain>
    </source>
</reference>
<dbReference type="InterPro" id="IPR005314">
    <property type="entry name" value="Peptidase_C50"/>
</dbReference>
<dbReference type="InterPro" id="IPR030397">
    <property type="entry name" value="SEPARIN_core_dom"/>
</dbReference>
<dbReference type="OrthoDB" id="10255632at2759"/>
<evidence type="ECO:0000256" key="3">
    <source>
        <dbReference type="ARBA" id="ARBA00022801"/>
    </source>
</evidence>
<dbReference type="SMART" id="SM00028">
    <property type="entry name" value="TPR"/>
    <property type="match status" value="2"/>
</dbReference>
<keyword evidence="8" id="KW-1185">Reference proteome</keyword>
<name>A0A0B7NLM9_9FUNG</name>
<gene>
    <name evidence="7" type="primary">PARPA_10696.1 scaffold 41683</name>
</gene>
<dbReference type="EC" id="3.4.22.49" evidence="2"/>
<organism evidence="7 8">
    <name type="scientific">Parasitella parasitica</name>
    <dbReference type="NCBI Taxonomy" id="35722"/>
    <lineage>
        <taxon>Eukaryota</taxon>
        <taxon>Fungi</taxon>
        <taxon>Fungi incertae sedis</taxon>
        <taxon>Mucoromycota</taxon>
        <taxon>Mucoromycotina</taxon>
        <taxon>Mucoromycetes</taxon>
        <taxon>Mucorales</taxon>
        <taxon>Mucorineae</taxon>
        <taxon>Mucoraceae</taxon>
        <taxon>Parasitella</taxon>
    </lineage>
</organism>
<dbReference type="InterPro" id="IPR011990">
    <property type="entry name" value="TPR-like_helical_dom_sf"/>
</dbReference>
<dbReference type="GO" id="GO:0005634">
    <property type="term" value="C:nucleus"/>
    <property type="evidence" value="ECO:0007669"/>
    <property type="project" value="InterPro"/>
</dbReference>
<evidence type="ECO:0000313" key="7">
    <source>
        <dbReference type="EMBL" id="CEP16430.1"/>
    </source>
</evidence>
<dbReference type="GO" id="GO:0004197">
    <property type="term" value="F:cysteine-type endopeptidase activity"/>
    <property type="evidence" value="ECO:0007669"/>
    <property type="project" value="InterPro"/>
</dbReference>
<evidence type="ECO:0000256" key="4">
    <source>
        <dbReference type="ARBA" id="ARBA00022829"/>
    </source>
</evidence>
<dbReference type="GO" id="GO:0006508">
    <property type="term" value="P:proteolysis"/>
    <property type="evidence" value="ECO:0007669"/>
    <property type="project" value="InterPro"/>
</dbReference>
<dbReference type="PANTHER" id="PTHR12792">
    <property type="entry name" value="EXTRA SPINDLE POLES 1-RELATED"/>
    <property type="match status" value="1"/>
</dbReference>
<protein>
    <recommendedName>
        <fullName evidence="2">separase</fullName>
        <ecNumber evidence="2">3.4.22.49</ecNumber>
    </recommendedName>
</protein>
<keyword evidence="4" id="KW-0159">Chromosome partition</keyword>
<evidence type="ECO:0000259" key="6">
    <source>
        <dbReference type="PROSITE" id="PS51700"/>
    </source>
</evidence>
<evidence type="ECO:0000256" key="1">
    <source>
        <dbReference type="ARBA" id="ARBA00000451"/>
    </source>
</evidence>
<dbReference type="STRING" id="35722.A0A0B7NLM9"/>
<dbReference type="PANTHER" id="PTHR12792:SF0">
    <property type="entry name" value="SEPARIN"/>
    <property type="match status" value="1"/>
</dbReference>
<accession>A0A0B7NLM9</accession>
<dbReference type="SUPFAM" id="SSF48452">
    <property type="entry name" value="TPR-like"/>
    <property type="match status" value="1"/>
</dbReference>
<dbReference type="InterPro" id="IPR019734">
    <property type="entry name" value="TPR_rpt"/>
</dbReference>
<dbReference type="GO" id="GO:0044732">
    <property type="term" value="C:mitotic spindle pole body"/>
    <property type="evidence" value="ECO:0007669"/>
    <property type="project" value="TreeGrafter"/>
</dbReference>
<evidence type="ECO:0000313" key="8">
    <source>
        <dbReference type="Proteomes" id="UP000054107"/>
    </source>
</evidence>
<proteinExistence type="predicted"/>
<dbReference type="Gene3D" id="1.25.40.10">
    <property type="entry name" value="Tetratricopeptide repeat domain"/>
    <property type="match status" value="1"/>
</dbReference>
<dbReference type="Proteomes" id="UP000054107">
    <property type="component" value="Unassembled WGS sequence"/>
</dbReference>
<dbReference type="GO" id="GO:0005737">
    <property type="term" value="C:cytoplasm"/>
    <property type="evidence" value="ECO:0007669"/>
    <property type="project" value="TreeGrafter"/>
</dbReference>
<dbReference type="PROSITE" id="PS51700">
    <property type="entry name" value="SEPARIN"/>
    <property type="match status" value="1"/>
</dbReference>
<dbReference type="GO" id="GO:0051307">
    <property type="term" value="P:meiotic chromosome separation"/>
    <property type="evidence" value="ECO:0007669"/>
    <property type="project" value="TreeGrafter"/>
</dbReference>
<comment type="catalytic activity">
    <reaction evidence="1">
        <text>All bonds known to be hydrolyzed by this endopeptidase have arginine in P1 and an acidic residue in P4. P6 is often occupied by an acidic residue or by a hydroxy-amino-acid residue, the phosphorylation of which enhances cleavage.</text>
        <dbReference type="EC" id="3.4.22.49"/>
    </reaction>
</comment>
<dbReference type="EMBL" id="LN733168">
    <property type="protein sequence ID" value="CEP16430.1"/>
    <property type="molecule type" value="Genomic_DNA"/>
</dbReference>
<dbReference type="Pfam" id="PF03568">
    <property type="entry name" value="Separin_C"/>
    <property type="match status" value="1"/>
</dbReference>
<evidence type="ECO:0000256" key="5">
    <source>
        <dbReference type="SAM" id="MobiDB-lite"/>
    </source>
</evidence>
<evidence type="ECO:0000256" key="2">
    <source>
        <dbReference type="ARBA" id="ARBA00012489"/>
    </source>
</evidence>